<evidence type="ECO:0000259" key="1">
    <source>
        <dbReference type="Pfam" id="PF13358"/>
    </source>
</evidence>
<dbReference type="InterPro" id="IPR036397">
    <property type="entry name" value="RNaseH_sf"/>
</dbReference>
<dbReference type="GO" id="GO:0003676">
    <property type="term" value="F:nucleic acid binding"/>
    <property type="evidence" value="ECO:0007669"/>
    <property type="project" value="InterPro"/>
</dbReference>
<dbReference type="AlphaFoldDB" id="A0A6J4V4B7"/>
<dbReference type="NCBIfam" id="NF033545">
    <property type="entry name" value="transpos_IS630"/>
    <property type="match status" value="1"/>
</dbReference>
<name>A0A6J4V4B7_9CYAN</name>
<protein>
    <submittedName>
        <fullName evidence="2">Transposase</fullName>
    </submittedName>
</protein>
<proteinExistence type="predicted"/>
<dbReference type="Gene3D" id="3.30.420.10">
    <property type="entry name" value="Ribonuclease H-like superfamily/Ribonuclease H"/>
    <property type="match status" value="1"/>
</dbReference>
<reference evidence="2" key="1">
    <citation type="submission" date="2020-02" db="EMBL/GenBank/DDBJ databases">
        <authorList>
            <person name="Meier V. D."/>
        </authorList>
    </citation>
    <scope>NUCLEOTIDE SEQUENCE</scope>
    <source>
        <strain evidence="2">AVDCRST_MAG81</strain>
    </source>
</reference>
<dbReference type="InterPro" id="IPR038717">
    <property type="entry name" value="Tc1-like_DDE_dom"/>
</dbReference>
<feature type="domain" description="Tc1-like transposase DDE" evidence="1">
    <location>
        <begin position="4"/>
        <end position="139"/>
    </location>
</feature>
<dbReference type="InterPro" id="IPR047655">
    <property type="entry name" value="Transpos_IS630-like"/>
</dbReference>
<gene>
    <name evidence="2" type="ORF">AVDCRST_MAG81-1077</name>
</gene>
<dbReference type="EMBL" id="CADCWO010000056">
    <property type="protein sequence ID" value="CAA9564318.1"/>
    <property type="molecule type" value="Genomic_DNA"/>
</dbReference>
<accession>A0A6J4V4B7</accession>
<organism evidence="2">
    <name type="scientific">uncultured Synechococcales cyanobacterium</name>
    <dbReference type="NCBI Taxonomy" id="1936017"/>
    <lineage>
        <taxon>Bacteria</taxon>
        <taxon>Bacillati</taxon>
        <taxon>Cyanobacteriota</taxon>
        <taxon>Cyanophyceae</taxon>
        <taxon>Synechococcales</taxon>
        <taxon>environmental samples</taxon>
    </lineage>
</organism>
<sequence length="171" mass="19672">MLLLAADEARFGRIGQVMKAWCPPGARPLVAKQLVREYVYAYAAVAPELGQMTTLVLPYANTQMMNLFLEQVSVEFANYFIVMQVDGAAWHRSQELVIPENIRLLFQPAHSPELNPIEHVWEELREKHFYNRVFDSIDAVMNTLCEGLKRLIDLPEHLSSMTYFPHLKLTP</sequence>
<evidence type="ECO:0000313" key="2">
    <source>
        <dbReference type="EMBL" id="CAA9564318.1"/>
    </source>
</evidence>
<dbReference type="Pfam" id="PF13358">
    <property type="entry name" value="DDE_3"/>
    <property type="match status" value="1"/>
</dbReference>